<accession>A0A9X3WCH9</accession>
<dbReference type="PRINTS" id="PR00081">
    <property type="entry name" value="GDHRDH"/>
</dbReference>
<comment type="similarity">
    <text evidence="2">Belongs to the short-chain dehydrogenases/reductases (SDR) family.</text>
</comment>
<dbReference type="Proteomes" id="UP001145069">
    <property type="component" value="Unassembled WGS sequence"/>
</dbReference>
<dbReference type="GO" id="GO:0004757">
    <property type="term" value="F:sepiapterin reductase (NADP+) activity"/>
    <property type="evidence" value="ECO:0007669"/>
    <property type="project" value="TreeGrafter"/>
</dbReference>
<evidence type="ECO:0000256" key="5">
    <source>
        <dbReference type="ARBA" id="ARBA00023002"/>
    </source>
</evidence>
<keyword evidence="5 6" id="KW-0560">Oxidoreductase</keyword>
<dbReference type="PANTHER" id="PTHR44085">
    <property type="entry name" value="SEPIAPTERIN REDUCTASE"/>
    <property type="match status" value="1"/>
</dbReference>
<dbReference type="EMBL" id="JAMQKC010000007">
    <property type="protein sequence ID" value="MDC3417302.1"/>
    <property type="molecule type" value="Genomic_DNA"/>
</dbReference>
<dbReference type="InterPro" id="IPR020904">
    <property type="entry name" value="Sc_DH/Rdtase_CS"/>
</dbReference>
<dbReference type="GO" id="GO:0005737">
    <property type="term" value="C:cytoplasm"/>
    <property type="evidence" value="ECO:0007669"/>
    <property type="project" value="UniProtKB-SubCell"/>
</dbReference>
<comment type="caution">
    <text evidence="6">The sequence shown here is derived from an EMBL/GenBank/DDBJ whole genome shotgun (WGS) entry which is preliminary data.</text>
</comment>
<dbReference type="PANTHER" id="PTHR44085:SF2">
    <property type="entry name" value="SEPIAPTERIN REDUCTASE"/>
    <property type="match status" value="1"/>
</dbReference>
<evidence type="ECO:0000313" key="7">
    <source>
        <dbReference type="Proteomes" id="UP001145069"/>
    </source>
</evidence>
<dbReference type="InterPro" id="IPR002347">
    <property type="entry name" value="SDR_fam"/>
</dbReference>
<dbReference type="EC" id="1.1.1.320" evidence="6"/>
<dbReference type="RefSeq" id="WP_272446368.1">
    <property type="nucleotide sequence ID" value="NZ_JAMQKC010000007.1"/>
</dbReference>
<proteinExistence type="inferred from homology"/>
<dbReference type="AlphaFoldDB" id="A0A9X3WCH9"/>
<dbReference type="GO" id="GO:0006729">
    <property type="term" value="P:tetrahydrobiopterin biosynthetic process"/>
    <property type="evidence" value="ECO:0007669"/>
    <property type="project" value="TreeGrafter"/>
</dbReference>
<evidence type="ECO:0000256" key="3">
    <source>
        <dbReference type="ARBA" id="ARBA00022490"/>
    </source>
</evidence>
<dbReference type="Pfam" id="PF00106">
    <property type="entry name" value="adh_short"/>
    <property type="match status" value="1"/>
</dbReference>
<name>A0A9X3WCH9_9BACI</name>
<keyword evidence="7" id="KW-1185">Reference proteome</keyword>
<dbReference type="InterPro" id="IPR036291">
    <property type="entry name" value="NAD(P)-bd_dom_sf"/>
</dbReference>
<keyword evidence="3" id="KW-0963">Cytoplasm</keyword>
<dbReference type="PROSITE" id="PS00061">
    <property type="entry name" value="ADH_SHORT"/>
    <property type="match status" value="1"/>
</dbReference>
<gene>
    <name evidence="6" type="ORF">NC799_10285</name>
</gene>
<evidence type="ECO:0000256" key="2">
    <source>
        <dbReference type="ARBA" id="ARBA00006484"/>
    </source>
</evidence>
<dbReference type="NCBIfam" id="NF005381">
    <property type="entry name" value="PRK06924.1"/>
    <property type="match status" value="1"/>
</dbReference>
<evidence type="ECO:0000256" key="1">
    <source>
        <dbReference type="ARBA" id="ARBA00004496"/>
    </source>
</evidence>
<evidence type="ECO:0000313" key="6">
    <source>
        <dbReference type="EMBL" id="MDC3417302.1"/>
    </source>
</evidence>
<comment type="subcellular location">
    <subcellularLocation>
        <location evidence="1">Cytoplasm</location>
    </subcellularLocation>
</comment>
<evidence type="ECO:0000256" key="4">
    <source>
        <dbReference type="ARBA" id="ARBA00022857"/>
    </source>
</evidence>
<dbReference type="Gene3D" id="3.40.50.720">
    <property type="entry name" value="NAD(P)-binding Rossmann-like Domain"/>
    <property type="match status" value="1"/>
</dbReference>
<reference evidence="6" key="1">
    <citation type="submission" date="2022-06" db="EMBL/GenBank/DDBJ databases">
        <title>Aquibacillus sp. a new bacterium isolated from soil saline samples.</title>
        <authorList>
            <person name="Galisteo C."/>
            <person name="De La Haba R."/>
            <person name="Sanchez-Porro C."/>
            <person name="Ventosa A."/>
        </authorList>
    </citation>
    <scope>NUCLEOTIDE SEQUENCE</scope>
    <source>
        <strain evidence="6">3ASR75-54</strain>
    </source>
</reference>
<dbReference type="InterPro" id="IPR051721">
    <property type="entry name" value="Biopterin_syn/organic_redct"/>
</dbReference>
<dbReference type="SUPFAM" id="SSF51735">
    <property type="entry name" value="NAD(P)-binding Rossmann-fold domains"/>
    <property type="match status" value="1"/>
</dbReference>
<keyword evidence="4" id="KW-0521">NADP</keyword>
<organism evidence="6 7">
    <name type="scientific">Aquibacillus salsiterrae</name>
    <dbReference type="NCBI Taxonomy" id="2950439"/>
    <lineage>
        <taxon>Bacteria</taxon>
        <taxon>Bacillati</taxon>
        <taxon>Bacillota</taxon>
        <taxon>Bacilli</taxon>
        <taxon>Bacillales</taxon>
        <taxon>Bacillaceae</taxon>
        <taxon>Aquibacillus</taxon>
    </lineage>
</organism>
<sequence>MEYAVITGTSRGLGEAIVKLLIKQGIHIIGIARHPNDSIATHAVNYGVTYIHEICDLSVPGQVEATFNTIASKLAGENVNRVHLINNAAIVDPIEKAGYLTTESLQKHVNVNLLAPMATTNIFIKMANESNTPVIVTNVTSGAANRAVYGWSAYCSTKAGLDRFTQSVALEQEELGTNNKVILFNPGIMDTEMQAEIRSASKEAFKDIEKFKQYKENQNLRQSDIVAETLVKVLTNSATVINGKYYNVVDLLN</sequence>
<protein>
    <submittedName>
        <fullName evidence="6">(S)-benzoin forming benzil reductase</fullName>
        <ecNumber evidence="6">1.1.1.320</ecNumber>
    </submittedName>
</protein>